<dbReference type="GO" id="GO:0003700">
    <property type="term" value="F:DNA-binding transcription factor activity"/>
    <property type="evidence" value="ECO:0007669"/>
    <property type="project" value="InterPro"/>
</dbReference>
<evidence type="ECO:0000256" key="3">
    <source>
        <dbReference type="ARBA" id="ARBA00023125"/>
    </source>
</evidence>
<keyword evidence="8" id="KW-1185">Reference proteome</keyword>
<evidence type="ECO:0000259" key="6">
    <source>
        <dbReference type="PROSITE" id="PS50811"/>
    </source>
</evidence>
<dbReference type="GO" id="GO:0000976">
    <property type="term" value="F:transcription cis-regulatory region binding"/>
    <property type="evidence" value="ECO:0007669"/>
    <property type="project" value="TreeGrafter"/>
</dbReference>
<gene>
    <name evidence="7" type="ORF">OLEA9_A042006</name>
</gene>
<reference evidence="7 8" key="1">
    <citation type="submission" date="2019-12" db="EMBL/GenBank/DDBJ databases">
        <authorList>
            <person name="Alioto T."/>
            <person name="Alioto T."/>
            <person name="Gomez Garrido J."/>
        </authorList>
    </citation>
    <scope>NUCLEOTIDE SEQUENCE [LARGE SCALE GENOMIC DNA]</scope>
</reference>
<dbReference type="Gramene" id="OE9A042006T1">
    <property type="protein sequence ID" value="OE9A042006C1"/>
    <property type="gene ID" value="OE9A042006"/>
</dbReference>
<sequence>MENSADLELKSLMNELTQGRELAELLRISLNTLSSSDETCEFLIQRIKNSYEKALSMLNNDDDLDREFKEYQNTTRKRKAMTTSTKKVQLCPGIGLEEQLDDGYSWKKYGQKDILRAKYPRGYYRCSHGRGKGCIATKKVQRSNNDPTVVEITYIGEHTCNHVSSSNPTPTLPENDIFPDTNNQSFQAFNNLPPSSINPENYIFHNAMMDNDVLGTFTSPTTSVSTYFAISPTLTSDYGGNNAQASQSEAIAPFTSSATSSGINSPVVGLDFPFAPKEIDSNFPFGSLGFFP</sequence>
<evidence type="ECO:0000256" key="4">
    <source>
        <dbReference type="ARBA" id="ARBA00023163"/>
    </source>
</evidence>
<dbReference type="PROSITE" id="PS50811">
    <property type="entry name" value="WRKY"/>
    <property type="match status" value="1"/>
</dbReference>
<dbReference type="InterPro" id="IPR036576">
    <property type="entry name" value="WRKY_dom_sf"/>
</dbReference>
<dbReference type="Gene3D" id="2.20.25.80">
    <property type="entry name" value="WRKY domain"/>
    <property type="match status" value="1"/>
</dbReference>
<protein>
    <submittedName>
        <fullName evidence="7">Probable WRKY transcription factor 53</fullName>
    </submittedName>
</protein>
<dbReference type="PANTHER" id="PTHR32096">
    <property type="entry name" value="WRKY TRANSCRIPTION FACTOR 30-RELATED-RELATED"/>
    <property type="match status" value="1"/>
</dbReference>
<dbReference type="Proteomes" id="UP000594638">
    <property type="component" value="Unassembled WGS sequence"/>
</dbReference>
<feature type="domain" description="WRKY" evidence="6">
    <location>
        <begin position="95"/>
        <end position="158"/>
    </location>
</feature>
<dbReference type="Pfam" id="PF03106">
    <property type="entry name" value="WRKY"/>
    <property type="match status" value="1"/>
</dbReference>
<comment type="subcellular location">
    <subcellularLocation>
        <location evidence="1">Nucleus</location>
    </subcellularLocation>
</comment>
<dbReference type="AlphaFoldDB" id="A0A8S0QEJ1"/>
<keyword evidence="5" id="KW-0539">Nucleus</keyword>
<dbReference type="SMART" id="SM00774">
    <property type="entry name" value="WRKY"/>
    <property type="match status" value="1"/>
</dbReference>
<dbReference type="EMBL" id="CACTIH010001817">
    <property type="protein sequence ID" value="CAA2964049.1"/>
    <property type="molecule type" value="Genomic_DNA"/>
</dbReference>
<dbReference type="PANTHER" id="PTHR32096:SF146">
    <property type="entry name" value="WRKY TRANSCRIPTION FACTOR 19-RELATED"/>
    <property type="match status" value="1"/>
</dbReference>
<evidence type="ECO:0000313" key="7">
    <source>
        <dbReference type="EMBL" id="CAA2964049.1"/>
    </source>
</evidence>
<evidence type="ECO:0000256" key="2">
    <source>
        <dbReference type="ARBA" id="ARBA00023015"/>
    </source>
</evidence>
<accession>A0A8S0QEJ1</accession>
<keyword evidence="3" id="KW-0238">DNA-binding</keyword>
<proteinExistence type="predicted"/>
<dbReference type="InterPro" id="IPR044810">
    <property type="entry name" value="WRKY_plant"/>
</dbReference>
<keyword evidence="2" id="KW-0805">Transcription regulation</keyword>
<evidence type="ECO:0000256" key="5">
    <source>
        <dbReference type="ARBA" id="ARBA00023242"/>
    </source>
</evidence>
<evidence type="ECO:0000313" key="8">
    <source>
        <dbReference type="Proteomes" id="UP000594638"/>
    </source>
</evidence>
<evidence type="ECO:0000256" key="1">
    <source>
        <dbReference type="ARBA" id="ARBA00004123"/>
    </source>
</evidence>
<name>A0A8S0QEJ1_OLEEU</name>
<keyword evidence="4" id="KW-0804">Transcription</keyword>
<dbReference type="SUPFAM" id="SSF118290">
    <property type="entry name" value="WRKY DNA-binding domain"/>
    <property type="match status" value="1"/>
</dbReference>
<comment type="caution">
    <text evidence="7">The sequence shown here is derived from an EMBL/GenBank/DDBJ whole genome shotgun (WGS) entry which is preliminary data.</text>
</comment>
<dbReference type="GO" id="GO:0005634">
    <property type="term" value="C:nucleus"/>
    <property type="evidence" value="ECO:0007669"/>
    <property type="project" value="UniProtKB-SubCell"/>
</dbReference>
<organism evidence="7 8">
    <name type="scientific">Olea europaea subsp. europaea</name>
    <dbReference type="NCBI Taxonomy" id="158383"/>
    <lineage>
        <taxon>Eukaryota</taxon>
        <taxon>Viridiplantae</taxon>
        <taxon>Streptophyta</taxon>
        <taxon>Embryophyta</taxon>
        <taxon>Tracheophyta</taxon>
        <taxon>Spermatophyta</taxon>
        <taxon>Magnoliopsida</taxon>
        <taxon>eudicotyledons</taxon>
        <taxon>Gunneridae</taxon>
        <taxon>Pentapetalae</taxon>
        <taxon>asterids</taxon>
        <taxon>lamiids</taxon>
        <taxon>Lamiales</taxon>
        <taxon>Oleaceae</taxon>
        <taxon>Oleeae</taxon>
        <taxon>Olea</taxon>
    </lineage>
</organism>
<dbReference type="OrthoDB" id="1888929at2759"/>
<dbReference type="InterPro" id="IPR003657">
    <property type="entry name" value="WRKY_dom"/>
</dbReference>